<name>A0ABR7WVW1_9SPHI</name>
<accession>A0ABR7WVW1</accession>
<proteinExistence type="predicted"/>
<comment type="caution">
    <text evidence="1">The sequence shown here is derived from an EMBL/GenBank/DDBJ whole genome shotgun (WGS) entry which is preliminary data.</text>
</comment>
<evidence type="ECO:0000313" key="1">
    <source>
        <dbReference type="EMBL" id="MBD1365737.1"/>
    </source>
</evidence>
<sequence>MCRWVCQLPTAYRQQNYGNADGPAYQQAGRALRSYCAGLNHKAGIRCNRYCGVNQNF</sequence>
<organism evidence="1 2">
    <name type="scientific">Mucilaginibacter pankratovii</name>
    <dbReference type="NCBI Taxonomy" id="2772110"/>
    <lineage>
        <taxon>Bacteria</taxon>
        <taxon>Pseudomonadati</taxon>
        <taxon>Bacteroidota</taxon>
        <taxon>Sphingobacteriia</taxon>
        <taxon>Sphingobacteriales</taxon>
        <taxon>Sphingobacteriaceae</taxon>
        <taxon>Mucilaginibacter</taxon>
    </lineage>
</organism>
<reference evidence="1 2" key="1">
    <citation type="submission" date="2020-09" db="EMBL/GenBank/DDBJ databases">
        <title>Novel species of Mucilaginibacter isolated from a glacier on the Tibetan Plateau.</title>
        <authorList>
            <person name="Liu Q."/>
            <person name="Xin Y.-H."/>
        </authorList>
    </citation>
    <scope>NUCLEOTIDE SEQUENCE [LARGE SCALE GENOMIC DNA]</scope>
    <source>
        <strain evidence="1 2">ZT4R22</strain>
    </source>
</reference>
<dbReference type="Proteomes" id="UP000606600">
    <property type="component" value="Unassembled WGS sequence"/>
</dbReference>
<keyword evidence="2" id="KW-1185">Reference proteome</keyword>
<protein>
    <submittedName>
        <fullName evidence="1">Uncharacterized protein</fullName>
    </submittedName>
</protein>
<dbReference type="RefSeq" id="WP_191190392.1">
    <property type="nucleotide sequence ID" value="NZ_JACWMY010000009.1"/>
</dbReference>
<dbReference type="EMBL" id="JACWMY010000009">
    <property type="protein sequence ID" value="MBD1365737.1"/>
    <property type="molecule type" value="Genomic_DNA"/>
</dbReference>
<evidence type="ECO:0000313" key="2">
    <source>
        <dbReference type="Proteomes" id="UP000606600"/>
    </source>
</evidence>
<gene>
    <name evidence="1" type="ORF">IDJ77_18115</name>
</gene>